<feature type="transmembrane region" description="Helical" evidence="10">
    <location>
        <begin position="1062"/>
        <end position="1084"/>
    </location>
</feature>
<dbReference type="PROSITE" id="PS51775">
    <property type="entry name" value="GTD_BINDING"/>
    <property type="match status" value="1"/>
</dbReference>
<keyword evidence="5" id="KW-0547">Nucleotide-binding</keyword>
<evidence type="ECO:0000259" key="12">
    <source>
        <dbReference type="PROSITE" id="PS51775"/>
    </source>
</evidence>
<dbReference type="SMART" id="SM00382">
    <property type="entry name" value="AAA"/>
    <property type="match status" value="1"/>
</dbReference>
<evidence type="ECO:0000256" key="8">
    <source>
        <dbReference type="ARBA" id="ARBA00023136"/>
    </source>
</evidence>
<keyword evidence="7 10" id="KW-1133">Transmembrane helix</keyword>
<dbReference type="GO" id="GO:0016887">
    <property type="term" value="F:ATP hydrolysis activity"/>
    <property type="evidence" value="ECO:0007669"/>
    <property type="project" value="InterPro"/>
</dbReference>
<comment type="similarity">
    <text evidence="2">Belongs to the ABC transporter superfamily. ABCG family. Eye pigment precursor importer (TC 3.A.1.204) subfamily.</text>
</comment>
<keyword evidence="3" id="KW-0813">Transport</keyword>
<dbReference type="GO" id="GO:0080115">
    <property type="term" value="F:myosin XI tail binding"/>
    <property type="evidence" value="ECO:0007669"/>
    <property type="project" value="UniProtKB-ARBA"/>
</dbReference>
<feature type="transmembrane region" description="Helical" evidence="10">
    <location>
        <begin position="1111"/>
        <end position="1136"/>
    </location>
</feature>
<dbReference type="InterPro" id="IPR027417">
    <property type="entry name" value="P-loop_NTPase"/>
</dbReference>
<evidence type="ECO:0000256" key="3">
    <source>
        <dbReference type="ARBA" id="ARBA00022448"/>
    </source>
</evidence>
<accession>A0A8J5F7N2</accession>
<feature type="domain" description="GTD-binding" evidence="12">
    <location>
        <begin position="49"/>
        <end position="147"/>
    </location>
</feature>
<evidence type="ECO:0000256" key="4">
    <source>
        <dbReference type="ARBA" id="ARBA00022692"/>
    </source>
</evidence>
<dbReference type="InterPro" id="IPR007656">
    <property type="entry name" value="GTD-bd"/>
</dbReference>
<evidence type="ECO:0000256" key="10">
    <source>
        <dbReference type="SAM" id="Phobius"/>
    </source>
</evidence>
<dbReference type="Gene3D" id="3.40.50.300">
    <property type="entry name" value="P-loop containing nucleotide triphosphate hydrolases"/>
    <property type="match status" value="1"/>
</dbReference>
<feature type="coiled-coil region" evidence="9">
    <location>
        <begin position="90"/>
        <end position="135"/>
    </location>
</feature>
<name>A0A8J5F7N2_ZINOF</name>
<organism evidence="13 14">
    <name type="scientific">Zingiber officinale</name>
    <name type="common">Ginger</name>
    <name type="synonym">Amomum zingiber</name>
    <dbReference type="NCBI Taxonomy" id="94328"/>
    <lineage>
        <taxon>Eukaryota</taxon>
        <taxon>Viridiplantae</taxon>
        <taxon>Streptophyta</taxon>
        <taxon>Embryophyta</taxon>
        <taxon>Tracheophyta</taxon>
        <taxon>Spermatophyta</taxon>
        <taxon>Magnoliopsida</taxon>
        <taxon>Liliopsida</taxon>
        <taxon>Zingiberales</taxon>
        <taxon>Zingiberaceae</taxon>
        <taxon>Zingiber</taxon>
    </lineage>
</organism>
<protein>
    <recommendedName>
        <fullName evidence="15">ABC transporter domain-containing protein</fullName>
    </recommendedName>
</protein>
<dbReference type="SUPFAM" id="SSF52540">
    <property type="entry name" value="P-loop containing nucleoside triphosphate hydrolases"/>
    <property type="match status" value="1"/>
</dbReference>
<keyword evidence="9" id="KW-0175">Coiled coil</keyword>
<evidence type="ECO:0000256" key="7">
    <source>
        <dbReference type="ARBA" id="ARBA00022989"/>
    </source>
</evidence>
<evidence type="ECO:0000259" key="11">
    <source>
        <dbReference type="PROSITE" id="PS50893"/>
    </source>
</evidence>
<dbReference type="InterPro" id="IPR050352">
    <property type="entry name" value="ABCG_transporters"/>
</dbReference>
<evidence type="ECO:0000256" key="6">
    <source>
        <dbReference type="ARBA" id="ARBA00022840"/>
    </source>
</evidence>
<evidence type="ECO:0000313" key="14">
    <source>
        <dbReference type="Proteomes" id="UP000734854"/>
    </source>
</evidence>
<feature type="domain" description="ABC transporter" evidence="11">
    <location>
        <begin position="668"/>
        <end position="914"/>
    </location>
</feature>
<evidence type="ECO:0000313" key="13">
    <source>
        <dbReference type="EMBL" id="KAG6484574.1"/>
    </source>
</evidence>
<dbReference type="Pfam" id="PF04576">
    <property type="entry name" value="Zein-binding"/>
    <property type="match status" value="1"/>
</dbReference>
<dbReference type="InterPro" id="IPR043926">
    <property type="entry name" value="ABCG_dom"/>
</dbReference>
<evidence type="ECO:0000256" key="2">
    <source>
        <dbReference type="ARBA" id="ARBA00005814"/>
    </source>
</evidence>
<dbReference type="InterPro" id="IPR017871">
    <property type="entry name" value="ABC_transporter-like_CS"/>
</dbReference>
<keyword evidence="8 10" id="KW-0472">Membrane</keyword>
<feature type="transmembrane region" description="Helical" evidence="10">
    <location>
        <begin position="1026"/>
        <end position="1047"/>
    </location>
</feature>
<proteinExistence type="inferred from homology"/>
<dbReference type="Pfam" id="PF19055">
    <property type="entry name" value="ABC2_membrane_7"/>
    <property type="match status" value="1"/>
</dbReference>
<dbReference type="PROSITE" id="PS50893">
    <property type="entry name" value="ABC_TRANSPORTER_2"/>
    <property type="match status" value="1"/>
</dbReference>
<feature type="transmembrane region" description="Helical" evidence="10">
    <location>
        <begin position="1208"/>
        <end position="1226"/>
    </location>
</feature>
<evidence type="ECO:0008006" key="15">
    <source>
        <dbReference type="Google" id="ProtNLM"/>
    </source>
</evidence>
<feature type="transmembrane region" description="Helical" evidence="10">
    <location>
        <begin position="1142"/>
        <end position="1161"/>
    </location>
</feature>
<dbReference type="PANTHER" id="PTHR48041:SF94">
    <property type="entry name" value="ABC TRANSPORTER G FAMILY MEMBER 22"/>
    <property type="match status" value="1"/>
</dbReference>
<dbReference type="GO" id="GO:0140359">
    <property type="term" value="F:ABC-type transporter activity"/>
    <property type="evidence" value="ECO:0007669"/>
    <property type="project" value="InterPro"/>
</dbReference>
<evidence type="ECO:0000256" key="1">
    <source>
        <dbReference type="ARBA" id="ARBA00004141"/>
    </source>
</evidence>
<keyword evidence="4 10" id="KW-0812">Transmembrane</keyword>
<dbReference type="Pfam" id="PF01061">
    <property type="entry name" value="ABC2_membrane"/>
    <property type="match status" value="1"/>
</dbReference>
<reference evidence="13 14" key="1">
    <citation type="submission" date="2020-08" db="EMBL/GenBank/DDBJ databases">
        <title>Plant Genome Project.</title>
        <authorList>
            <person name="Zhang R.-G."/>
        </authorList>
    </citation>
    <scope>NUCLEOTIDE SEQUENCE [LARGE SCALE GENOMIC DNA]</scope>
    <source>
        <tissue evidence="13">Rhizome</tissue>
    </source>
</reference>
<dbReference type="InterPro" id="IPR003593">
    <property type="entry name" value="AAA+_ATPase"/>
</dbReference>
<dbReference type="InterPro" id="IPR003439">
    <property type="entry name" value="ABC_transporter-like_ATP-bd"/>
</dbReference>
<dbReference type="FunFam" id="3.40.50.300:FF:000337">
    <property type="entry name" value="ABC transporter G family member 22"/>
    <property type="match status" value="1"/>
</dbReference>
<dbReference type="Proteomes" id="UP000734854">
    <property type="component" value="Unassembled WGS sequence"/>
</dbReference>
<dbReference type="AlphaFoldDB" id="A0A8J5F7N2"/>
<dbReference type="CDD" id="cd03213">
    <property type="entry name" value="ABCG_EPDR"/>
    <property type="match status" value="1"/>
</dbReference>
<dbReference type="GO" id="GO:0005524">
    <property type="term" value="F:ATP binding"/>
    <property type="evidence" value="ECO:0007669"/>
    <property type="project" value="UniProtKB-KW"/>
</dbReference>
<keyword evidence="14" id="KW-1185">Reference proteome</keyword>
<comment type="subcellular location">
    <subcellularLocation>
        <location evidence="1">Membrane</location>
        <topology evidence="1">Multi-pass membrane protein</topology>
    </subcellularLocation>
</comment>
<gene>
    <name evidence="13" type="ORF">ZIOFF_053094</name>
</gene>
<evidence type="ECO:0000256" key="5">
    <source>
        <dbReference type="ARBA" id="ARBA00022741"/>
    </source>
</evidence>
<dbReference type="EMBL" id="JACMSC010000015">
    <property type="protein sequence ID" value="KAG6484574.1"/>
    <property type="molecule type" value="Genomic_DNA"/>
</dbReference>
<dbReference type="PANTHER" id="PTHR48041">
    <property type="entry name" value="ABC TRANSPORTER G FAMILY MEMBER 28"/>
    <property type="match status" value="1"/>
</dbReference>
<comment type="caution">
    <text evidence="13">The sequence shown here is derived from an EMBL/GenBank/DDBJ whole genome shotgun (WGS) entry which is preliminary data.</text>
</comment>
<dbReference type="InterPro" id="IPR013525">
    <property type="entry name" value="ABC2_TM"/>
</dbReference>
<keyword evidence="6" id="KW-0067">ATP-binding</keyword>
<dbReference type="GO" id="GO:0016020">
    <property type="term" value="C:membrane"/>
    <property type="evidence" value="ECO:0007669"/>
    <property type="project" value="UniProtKB-SubCell"/>
</dbReference>
<dbReference type="PROSITE" id="PS00211">
    <property type="entry name" value="ABC_TRANSPORTER_1"/>
    <property type="match status" value="1"/>
</dbReference>
<sequence>MDHRTAASGTCACSFPCCGNLSLRSLKRKMVVAEPSAMNKEFARVEIEEEAAVLREALVAQQQSVQLLGAELEEERSAAASAATEAMSMIIRLQREKSEALMEVRQFKRLTEEKMEHYRREISALEDLIFEQEQTINSLSCQLQAHRHGLLSYGMSIPVVPLTEPMTPDTNADFSCYVYPPLLCNSPDEDAPVDLEKCDDPSEQLLKFEESICRVERKPSRDHLGKVTEKRVVVGHSPPQGMHVRKLSLDSCASSLEFVKEFPITMDHAFDGGGRYDMTDKICTVDTMRVAAEEYENSPRDVQNMDMYGSDAQVEIRRLYKRLESLEVDRESIRKTLISMGADKAPAVLLQEIAQQLREDVVPEKKSIKDQSFFRRFSIMLAFKIVMSFVFKRKKPTQIRHSFGVSANNAGLLLLLHKSSHATSQWHLARIQGKFPTFAARHEHLELDLSMISNSLHHTTLRNLDAGDIRIKVMKNLCGINLSGFPFLFLITTNIFSSQVEVPVNLLKDVHHLDVLSRLRMDSADAGISRAKSLDLAPTSTPQSLSPTAIADTVPIVDGHGGTSLSRRSSFGKKLVGSSPGKKAAYHLKRTMSGQIKMEAEEVGGGASLSRASSASLGFSFSFTGFTALPGDIASDARYLSGDENGLDIETGKARKKMMLEPSYPIYLKFTDVRYKVILKRITTSTEKDILQGITGSARPGELLVLMGPSGSGKTSLLTLLGGRTIGHIIQGSITYNEEPYSKSLKGRIGFVTQDDVLFAHLTVRETLTYAALLRLPRTMSRQQKEERALNVITELGLERCQDTIVGGSFIRGVSGGERKRVCIGNEILVNPSLLFLDEPTSGLDSTTALRIVQVLAEIAESGKTVVTTIHQPSSRLFYRFDKLILLGKGSLLYFGRVSKAMSYFASIGCSPLIAMNPAEFLLELANGNMNDVTVPSELEDKLKSKESESDTGDGKLSPEDVLEYLVEAYETRVAEKKKKKILAPLPISEDLKAPVSSPKREWGTSWWQQYSILFWRGLKERRHDYLSWMRVTQVLAIAVILGLLWWHSNNNTTLRGLEDQAGLLFFISVFWGFFPVFTAIFTFPQERAMLNKERAEDMYSLRLRLSIEHFFLSMLVVFLTIIAAQGLGLAIGASIMNIKKATTLASVTVMTFMLAGGFFVKRVPAFISWLRYLSFNYYSYRLLLKVQYDRLPPSFDIEKLDNGIKEVAVMIGMVFVYRFLAYISLRRMKLPN</sequence>
<evidence type="ECO:0000256" key="9">
    <source>
        <dbReference type="SAM" id="Coils"/>
    </source>
</evidence>
<dbReference type="Pfam" id="PF00005">
    <property type="entry name" value="ABC_tran"/>
    <property type="match status" value="1"/>
</dbReference>